<feature type="transmembrane region" description="Helical" evidence="12">
    <location>
        <begin position="29"/>
        <end position="47"/>
    </location>
</feature>
<keyword evidence="7 12" id="KW-1133">Transmembrane helix</keyword>
<feature type="transmembrane region" description="Helical" evidence="12">
    <location>
        <begin position="59"/>
        <end position="79"/>
    </location>
</feature>
<proteinExistence type="inferred from homology"/>
<evidence type="ECO:0000256" key="8">
    <source>
        <dbReference type="ARBA" id="ARBA00023053"/>
    </source>
</evidence>
<name>X1TIF0_9ZZZZ</name>
<evidence type="ECO:0000256" key="5">
    <source>
        <dbReference type="ARBA" id="ARBA00022692"/>
    </source>
</evidence>
<dbReference type="InterPro" id="IPR001734">
    <property type="entry name" value="Na/solute_symporter"/>
</dbReference>
<comment type="similarity">
    <text evidence="2">Belongs to the sodium:solute symporter (SSF) (TC 2.A.21) family.</text>
</comment>
<organism evidence="13">
    <name type="scientific">marine sediment metagenome</name>
    <dbReference type="NCBI Taxonomy" id="412755"/>
    <lineage>
        <taxon>unclassified sequences</taxon>
        <taxon>metagenomes</taxon>
        <taxon>ecological metagenomes</taxon>
    </lineage>
</organism>
<dbReference type="InterPro" id="IPR050277">
    <property type="entry name" value="Sodium:Solute_Symporter"/>
</dbReference>
<dbReference type="PROSITE" id="PS50283">
    <property type="entry name" value="NA_SOLUT_SYMP_3"/>
    <property type="match status" value="1"/>
</dbReference>
<evidence type="ECO:0000256" key="1">
    <source>
        <dbReference type="ARBA" id="ARBA00004651"/>
    </source>
</evidence>
<dbReference type="GO" id="GO:0015293">
    <property type="term" value="F:symporter activity"/>
    <property type="evidence" value="ECO:0007669"/>
    <property type="project" value="UniProtKB-KW"/>
</dbReference>
<feature type="transmembrane region" description="Helical" evidence="12">
    <location>
        <begin position="6"/>
        <end position="22"/>
    </location>
</feature>
<dbReference type="PANTHER" id="PTHR48086">
    <property type="entry name" value="SODIUM/PROLINE SYMPORTER-RELATED"/>
    <property type="match status" value="1"/>
</dbReference>
<keyword evidence="4" id="KW-1003">Cell membrane</keyword>
<keyword evidence="5 12" id="KW-0812">Transmembrane</keyword>
<comment type="subcellular location">
    <subcellularLocation>
        <location evidence="1">Cell membrane</location>
        <topology evidence="1">Multi-pass membrane protein</topology>
    </subcellularLocation>
</comment>
<keyword evidence="10 12" id="KW-0472">Membrane</keyword>
<accession>X1TIF0</accession>
<dbReference type="GO" id="GO:0005886">
    <property type="term" value="C:plasma membrane"/>
    <property type="evidence" value="ECO:0007669"/>
    <property type="project" value="UniProtKB-SubCell"/>
</dbReference>
<dbReference type="InterPro" id="IPR038377">
    <property type="entry name" value="Na/Glc_symporter_sf"/>
</dbReference>
<evidence type="ECO:0000256" key="10">
    <source>
        <dbReference type="ARBA" id="ARBA00023136"/>
    </source>
</evidence>
<protein>
    <submittedName>
        <fullName evidence="13">Uncharacterized protein</fullName>
    </submittedName>
</protein>
<sequence length="102" mass="11183">SMASMGVWGSTVGAALIFGLYWKGTTKEGAIAGASIGLFFSLILAIMDMYEIYELPYGIIPSGIGIVLALLTVFIVSLYTEKRPMDEQMERVVELPFVAWRV</sequence>
<keyword evidence="9" id="KW-0406">Ion transport</keyword>
<reference evidence="13" key="1">
    <citation type="journal article" date="2014" name="Front. Microbiol.">
        <title>High frequency of phylogenetically diverse reductive dehalogenase-homologous genes in deep subseafloor sedimentary metagenomes.</title>
        <authorList>
            <person name="Kawai M."/>
            <person name="Futagami T."/>
            <person name="Toyoda A."/>
            <person name="Takaki Y."/>
            <person name="Nishi S."/>
            <person name="Hori S."/>
            <person name="Arai W."/>
            <person name="Tsubouchi T."/>
            <person name="Morono Y."/>
            <person name="Uchiyama I."/>
            <person name="Ito T."/>
            <person name="Fujiyama A."/>
            <person name="Inagaki F."/>
            <person name="Takami H."/>
        </authorList>
    </citation>
    <scope>NUCLEOTIDE SEQUENCE</scope>
    <source>
        <strain evidence="13">Expedition CK06-06</strain>
    </source>
</reference>
<evidence type="ECO:0000256" key="3">
    <source>
        <dbReference type="ARBA" id="ARBA00022448"/>
    </source>
</evidence>
<evidence type="ECO:0000313" key="13">
    <source>
        <dbReference type="EMBL" id="GAI79824.1"/>
    </source>
</evidence>
<comment type="caution">
    <text evidence="13">The sequence shown here is derived from an EMBL/GenBank/DDBJ whole genome shotgun (WGS) entry which is preliminary data.</text>
</comment>
<dbReference type="PANTHER" id="PTHR48086:SF3">
    <property type="entry name" value="SODIUM_PROLINE SYMPORTER"/>
    <property type="match status" value="1"/>
</dbReference>
<dbReference type="AlphaFoldDB" id="X1TIF0"/>
<dbReference type="Gene3D" id="1.20.1730.10">
    <property type="entry name" value="Sodium/glucose cotransporter"/>
    <property type="match status" value="1"/>
</dbReference>
<evidence type="ECO:0000256" key="9">
    <source>
        <dbReference type="ARBA" id="ARBA00023065"/>
    </source>
</evidence>
<evidence type="ECO:0000256" key="2">
    <source>
        <dbReference type="ARBA" id="ARBA00006434"/>
    </source>
</evidence>
<dbReference type="GO" id="GO:0006814">
    <property type="term" value="P:sodium ion transport"/>
    <property type="evidence" value="ECO:0007669"/>
    <property type="project" value="UniProtKB-KW"/>
</dbReference>
<keyword evidence="6" id="KW-0769">Symport</keyword>
<evidence type="ECO:0000256" key="6">
    <source>
        <dbReference type="ARBA" id="ARBA00022847"/>
    </source>
</evidence>
<feature type="non-terminal residue" evidence="13">
    <location>
        <position position="1"/>
    </location>
</feature>
<keyword evidence="11" id="KW-0739">Sodium transport</keyword>
<keyword evidence="3" id="KW-0813">Transport</keyword>
<evidence type="ECO:0000256" key="7">
    <source>
        <dbReference type="ARBA" id="ARBA00022989"/>
    </source>
</evidence>
<gene>
    <name evidence="13" type="ORF">S12H4_24625</name>
</gene>
<dbReference type="EMBL" id="BARW01013428">
    <property type="protein sequence ID" value="GAI79824.1"/>
    <property type="molecule type" value="Genomic_DNA"/>
</dbReference>
<evidence type="ECO:0000256" key="4">
    <source>
        <dbReference type="ARBA" id="ARBA00022475"/>
    </source>
</evidence>
<evidence type="ECO:0000256" key="12">
    <source>
        <dbReference type="SAM" id="Phobius"/>
    </source>
</evidence>
<evidence type="ECO:0000256" key="11">
    <source>
        <dbReference type="ARBA" id="ARBA00023201"/>
    </source>
</evidence>
<keyword evidence="8" id="KW-0915">Sodium</keyword>